<keyword evidence="2" id="KW-1185">Reference proteome</keyword>
<dbReference type="Proteomes" id="UP000625804">
    <property type="component" value="Unassembled WGS sequence"/>
</dbReference>
<evidence type="ECO:0000313" key="1">
    <source>
        <dbReference type="EMBL" id="NSL51870.1"/>
    </source>
</evidence>
<name>A0A8J8GDG0_9BACI</name>
<evidence type="ECO:0008006" key="3">
    <source>
        <dbReference type="Google" id="ProtNLM"/>
    </source>
</evidence>
<dbReference type="EMBL" id="JABTTE010000010">
    <property type="protein sequence ID" value="NSL51870.1"/>
    <property type="molecule type" value="Genomic_DNA"/>
</dbReference>
<proteinExistence type="predicted"/>
<accession>A0A8J8GDG0</accession>
<protein>
    <recommendedName>
        <fullName evidence="3">SHOCT domain-containing protein</fullName>
    </recommendedName>
</protein>
<gene>
    <name evidence="1" type="ORF">HR057_08915</name>
</gene>
<dbReference type="RefSeq" id="WP_173731078.1">
    <property type="nucleotide sequence ID" value="NZ_JABTTE010000010.1"/>
</dbReference>
<comment type="caution">
    <text evidence="1">The sequence shown here is derived from an EMBL/GenBank/DDBJ whole genome shotgun (WGS) entry which is preliminary data.</text>
</comment>
<organism evidence="1 2">
    <name type="scientific">Calidifontibacillus erzurumensis</name>
    <dbReference type="NCBI Taxonomy" id="2741433"/>
    <lineage>
        <taxon>Bacteria</taxon>
        <taxon>Bacillati</taxon>
        <taxon>Bacillota</taxon>
        <taxon>Bacilli</taxon>
        <taxon>Bacillales</taxon>
        <taxon>Bacillaceae</taxon>
        <taxon>Calidifontibacillus/Schinkia group</taxon>
        <taxon>Calidifontibacillus</taxon>
    </lineage>
</organism>
<sequence>MSLKKISLGVGCSKRKRLTGRKIGRVNISNRGTVNLIDRPLNTIGNRPSNIKRVLVRGGSYLLAGRKMRVDQQLKSVKASLAIEGHFLTGTEEELIRAKALGKITQAEFNRRVMELINNE</sequence>
<dbReference type="AlphaFoldDB" id="A0A8J8GDG0"/>
<evidence type="ECO:0000313" key="2">
    <source>
        <dbReference type="Proteomes" id="UP000625804"/>
    </source>
</evidence>
<reference evidence="1" key="1">
    <citation type="submission" date="2020-06" db="EMBL/GenBank/DDBJ databases">
        <title>A novel thermopfilic bacterium from Erzurum, Turkey.</title>
        <authorList>
            <person name="Adiguzel A."/>
            <person name="Ay H."/>
            <person name="Baltaci M.O."/>
        </authorList>
    </citation>
    <scope>NUCLEOTIDE SEQUENCE</scope>
    <source>
        <strain evidence="1">P2</strain>
    </source>
</reference>